<protein>
    <submittedName>
        <fullName evidence="1">13718_t:CDS:1</fullName>
    </submittedName>
</protein>
<dbReference type="AlphaFoldDB" id="A0A9W4WQ12"/>
<proteinExistence type="predicted"/>
<dbReference type="Proteomes" id="UP001153678">
    <property type="component" value="Unassembled WGS sequence"/>
</dbReference>
<dbReference type="EMBL" id="CAMKVN010001715">
    <property type="protein sequence ID" value="CAI2177687.1"/>
    <property type="molecule type" value="Genomic_DNA"/>
</dbReference>
<evidence type="ECO:0000313" key="2">
    <source>
        <dbReference type="Proteomes" id="UP001153678"/>
    </source>
</evidence>
<organism evidence="1 2">
    <name type="scientific">Funneliformis geosporum</name>
    <dbReference type="NCBI Taxonomy" id="1117311"/>
    <lineage>
        <taxon>Eukaryota</taxon>
        <taxon>Fungi</taxon>
        <taxon>Fungi incertae sedis</taxon>
        <taxon>Mucoromycota</taxon>
        <taxon>Glomeromycotina</taxon>
        <taxon>Glomeromycetes</taxon>
        <taxon>Glomerales</taxon>
        <taxon>Glomeraceae</taxon>
        <taxon>Funneliformis</taxon>
    </lineage>
</organism>
<dbReference type="OrthoDB" id="2120038at2759"/>
<evidence type="ECO:0000313" key="1">
    <source>
        <dbReference type="EMBL" id="CAI2177687.1"/>
    </source>
</evidence>
<keyword evidence="2" id="KW-1185">Reference proteome</keyword>
<dbReference type="PANTHER" id="PTHR42100">
    <property type="entry name" value="OXIDOREDUCTASE 178 KDA SUBUNIT, PUTATIVE (AFU_ORTHOLOGUE AFUA_8G04320)-RELATED"/>
    <property type="match status" value="1"/>
</dbReference>
<comment type="caution">
    <text evidence="1">The sequence shown here is derived from an EMBL/GenBank/DDBJ whole genome shotgun (WGS) entry which is preliminary data.</text>
</comment>
<name>A0A9W4WQ12_9GLOM</name>
<dbReference type="GO" id="GO:0005739">
    <property type="term" value="C:mitochondrion"/>
    <property type="evidence" value="ECO:0007669"/>
    <property type="project" value="InterPro"/>
</dbReference>
<gene>
    <name evidence="1" type="ORF">FWILDA_LOCUS8209</name>
</gene>
<dbReference type="PANTHER" id="PTHR42100:SF1">
    <property type="entry name" value="OXIDOREDUCTASE 178 KDA SUBUNIT, PUTATIVE (AFU_ORTHOLOGUE AFUA_8G04320)-RELATED"/>
    <property type="match status" value="1"/>
</dbReference>
<accession>A0A9W4WQ12</accession>
<reference evidence="1" key="1">
    <citation type="submission" date="2022-08" db="EMBL/GenBank/DDBJ databases">
        <authorList>
            <person name="Kallberg Y."/>
            <person name="Tangrot J."/>
            <person name="Rosling A."/>
        </authorList>
    </citation>
    <scope>NUCLEOTIDE SEQUENCE</scope>
    <source>
        <strain evidence="1">Wild A</strain>
    </source>
</reference>
<dbReference type="InterPro" id="IPR034444">
    <property type="entry name" value="Nuo17.8"/>
</dbReference>
<sequence>MNRFWNSRLSFFASREIQILLNSRSYATSTESSSHRFPKEGFGAPIWRRTIGVFILGFAWYQADRYFVKDGEKHPVTKWIENLMIPESEYKRRNLEHLYLSAEASKDKILFGEAEWPPIYRLRYPEQFEKASSHCIEPGTEIDLSDLVVRQD</sequence>